<keyword evidence="8" id="KW-1185">Reference proteome</keyword>
<dbReference type="InterPro" id="IPR001902">
    <property type="entry name" value="SLC26A/SulP_fam"/>
</dbReference>
<dbReference type="EMBL" id="JAPWTK010000412">
    <property type="protein sequence ID" value="KAJ8940729.1"/>
    <property type="molecule type" value="Genomic_DNA"/>
</dbReference>
<dbReference type="GO" id="GO:0055085">
    <property type="term" value="P:transmembrane transport"/>
    <property type="evidence" value="ECO:0007669"/>
    <property type="project" value="InterPro"/>
</dbReference>
<reference evidence="7" key="1">
    <citation type="journal article" date="2023" name="Insect Mol. Biol.">
        <title>Genome sequencing provides insights into the evolution of gene families encoding plant cell wall-degrading enzymes in longhorned beetles.</title>
        <authorList>
            <person name="Shin N.R."/>
            <person name="Okamura Y."/>
            <person name="Kirsch R."/>
            <person name="Pauchet Y."/>
        </authorList>
    </citation>
    <scope>NUCLEOTIDE SEQUENCE</scope>
    <source>
        <strain evidence="7">AMC_N1</strain>
    </source>
</reference>
<evidence type="ECO:0000313" key="7">
    <source>
        <dbReference type="EMBL" id="KAJ8940729.1"/>
    </source>
</evidence>
<comment type="caution">
    <text evidence="7">The sequence shown here is derived from an EMBL/GenBank/DDBJ whole genome shotgun (WGS) entry which is preliminary data.</text>
</comment>
<proteinExistence type="predicted"/>
<feature type="domain" description="SLC26A/SulP transporter" evidence="6">
    <location>
        <begin position="70"/>
        <end position="202"/>
    </location>
</feature>
<protein>
    <recommendedName>
        <fullName evidence="6">SLC26A/SulP transporter domain-containing protein</fullName>
    </recommendedName>
</protein>
<evidence type="ECO:0000259" key="6">
    <source>
        <dbReference type="Pfam" id="PF00916"/>
    </source>
</evidence>
<dbReference type="InterPro" id="IPR011547">
    <property type="entry name" value="SLC26A/SulP_dom"/>
</dbReference>
<feature type="domain" description="SLC26A/SulP transporter" evidence="6">
    <location>
        <begin position="226"/>
        <end position="301"/>
    </location>
</feature>
<evidence type="ECO:0000256" key="4">
    <source>
        <dbReference type="ARBA" id="ARBA00023136"/>
    </source>
</evidence>
<dbReference type="AlphaFoldDB" id="A0AAV8XPB1"/>
<comment type="subcellular location">
    <subcellularLocation>
        <location evidence="1">Membrane</location>
        <topology evidence="1">Multi-pass membrane protein</topology>
    </subcellularLocation>
</comment>
<dbReference type="Proteomes" id="UP001162162">
    <property type="component" value="Unassembled WGS sequence"/>
</dbReference>
<evidence type="ECO:0000256" key="2">
    <source>
        <dbReference type="ARBA" id="ARBA00022692"/>
    </source>
</evidence>
<evidence type="ECO:0000256" key="1">
    <source>
        <dbReference type="ARBA" id="ARBA00004141"/>
    </source>
</evidence>
<organism evidence="7 8">
    <name type="scientific">Aromia moschata</name>
    <dbReference type="NCBI Taxonomy" id="1265417"/>
    <lineage>
        <taxon>Eukaryota</taxon>
        <taxon>Metazoa</taxon>
        <taxon>Ecdysozoa</taxon>
        <taxon>Arthropoda</taxon>
        <taxon>Hexapoda</taxon>
        <taxon>Insecta</taxon>
        <taxon>Pterygota</taxon>
        <taxon>Neoptera</taxon>
        <taxon>Endopterygota</taxon>
        <taxon>Coleoptera</taxon>
        <taxon>Polyphaga</taxon>
        <taxon>Cucujiformia</taxon>
        <taxon>Chrysomeloidea</taxon>
        <taxon>Cerambycidae</taxon>
        <taxon>Cerambycinae</taxon>
        <taxon>Callichromatini</taxon>
        <taxon>Aromia</taxon>
    </lineage>
</organism>
<keyword evidence="3 5" id="KW-1133">Transmembrane helix</keyword>
<feature type="transmembrane region" description="Helical" evidence="5">
    <location>
        <begin position="243"/>
        <end position="263"/>
    </location>
</feature>
<dbReference type="PANTHER" id="PTHR11814">
    <property type="entry name" value="SULFATE TRANSPORTER"/>
    <property type="match status" value="1"/>
</dbReference>
<accession>A0AAV8XPB1</accession>
<keyword evidence="2 5" id="KW-0812">Transmembrane</keyword>
<feature type="transmembrane region" description="Helical" evidence="5">
    <location>
        <begin position="270"/>
        <end position="290"/>
    </location>
</feature>
<evidence type="ECO:0000313" key="8">
    <source>
        <dbReference type="Proteomes" id="UP001162162"/>
    </source>
</evidence>
<feature type="transmembrane region" description="Helical" evidence="5">
    <location>
        <begin position="296"/>
        <end position="323"/>
    </location>
</feature>
<sequence>MRDYISRNCFNLPTGTFAIVCLMTGKVVAQYTTIEIMQNGTRRMLVPDDVTGHQHAYTNIEVATTVTFTVKDLLGLSTRKRRGNFSFILTVYDSILAVPKANTNVLVMSCVACIILTANNELLKPWLAKKTKNTVPNRASGVIIGTAVSYFMNLSTAYGVTVVGHIPTGFPEPALPAFELIPSILLDSFVITMVSYTITIGSESGTAGVGYQQHHGIVLLIDAYNGFLSRSMIQQTVGGVTQIASVVSCGILMVILLWIGPFFETLPRCVLASIIVVALKGCFFNSHPLLSKWDAIVWIVTFATTLFVQIGYGLAAGVAVSLLRSYFHFRTKPIEHNS</sequence>
<gene>
    <name evidence="7" type="ORF">NQ318_005480</name>
</gene>
<name>A0AAV8XPB1_9CUCU</name>
<keyword evidence="4 5" id="KW-0472">Membrane</keyword>
<evidence type="ECO:0000256" key="3">
    <source>
        <dbReference type="ARBA" id="ARBA00022989"/>
    </source>
</evidence>
<evidence type="ECO:0000256" key="5">
    <source>
        <dbReference type="SAM" id="Phobius"/>
    </source>
</evidence>
<dbReference type="Pfam" id="PF00916">
    <property type="entry name" value="Sulfate_transp"/>
    <property type="match status" value="2"/>
</dbReference>
<dbReference type="GO" id="GO:0016020">
    <property type="term" value="C:membrane"/>
    <property type="evidence" value="ECO:0007669"/>
    <property type="project" value="UniProtKB-SubCell"/>
</dbReference>